<keyword evidence="4" id="KW-0067">ATP-binding</keyword>
<dbReference type="GO" id="GO:0005524">
    <property type="term" value="F:ATP binding"/>
    <property type="evidence" value="ECO:0007669"/>
    <property type="project" value="UniProtKB-KW"/>
</dbReference>
<dbReference type="InterPro" id="IPR036890">
    <property type="entry name" value="HATPase_C_sf"/>
</dbReference>
<keyword evidence="4" id="KW-0547">Nucleotide-binding</keyword>
<evidence type="ECO:0000256" key="1">
    <source>
        <dbReference type="ARBA" id="ARBA00022527"/>
    </source>
</evidence>
<dbReference type="SUPFAM" id="SSF55874">
    <property type="entry name" value="ATPase domain of HSP90 chaperone/DNA topoisomerase II/histidine kinase"/>
    <property type="match status" value="1"/>
</dbReference>
<keyword evidence="5" id="KW-1185">Reference proteome</keyword>
<dbReference type="Proteomes" id="UP001501358">
    <property type="component" value="Unassembled WGS sequence"/>
</dbReference>
<evidence type="ECO:0000256" key="2">
    <source>
        <dbReference type="SAM" id="MobiDB-lite"/>
    </source>
</evidence>
<protein>
    <submittedName>
        <fullName evidence="4">ATP-binding protein</fullName>
    </submittedName>
</protein>
<evidence type="ECO:0000259" key="3">
    <source>
        <dbReference type="Pfam" id="PF13581"/>
    </source>
</evidence>
<evidence type="ECO:0000313" key="4">
    <source>
        <dbReference type="EMBL" id="GAA2507209.1"/>
    </source>
</evidence>
<sequence length="173" mass="18200">MQADPALRSPALPEEDPAGSGFAAHSVGEGPRAVPDVREFVRRTLFVWGLDEIGHDVCLAVTELTANALRHGRRGALGRAGAHPVWVGLLRQGHGVLCVVADPGRGVPRLREPDFTAESGRGLQVVAALSDSWGWTEPDCDGKAVWAVFSGGCAAEEPTAPRLGWPVALLPAC</sequence>
<proteinExistence type="predicted"/>
<feature type="region of interest" description="Disordered" evidence="2">
    <location>
        <begin position="1"/>
        <end position="30"/>
    </location>
</feature>
<dbReference type="PANTHER" id="PTHR35526">
    <property type="entry name" value="ANTI-SIGMA-F FACTOR RSBW-RELATED"/>
    <property type="match status" value="1"/>
</dbReference>
<name>A0ABP5ZYJ7_9ACTN</name>
<dbReference type="EMBL" id="BAAATA010000041">
    <property type="protein sequence ID" value="GAA2507209.1"/>
    <property type="molecule type" value="Genomic_DNA"/>
</dbReference>
<dbReference type="Gene3D" id="3.30.565.10">
    <property type="entry name" value="Histidine kinase-like ATPase, C-terminal domain"/>
    <property type="match status" value="1"/>
</dbReference>
<feature type="domain" description="Histidine kinase/HSP90-like ATPase" evidence="3">
    <location>
        <begin position="31"/>
        <end position="147"/>
    </location>
</feature>
<dbReference type="Pfam" id="PF13581">
    <property type="entry name" value="HATPase_c_2"/>
    <property type="match status" value="1"/>
</dbReference>
<dbReference type="PANTHER" id="PTHR35526:SF3">
    <property type="entry name" value="ANTI-SIGMA-F FACTOR RSBW"/>
    <property type="match status" value="1"/>
</dbReference>
<comment type="caution">
    <text evidence="4">The sequence shown here is derived from an EMBL/GenBank/DDBJ whole genome shotgun (WGS) entry which is preliminary data.</text>
</comment>
<accession>A0ABP5ZYJ7</accession>
<evidence type="ECO:0000313" key="5">
    <source>
        <dbReference type="Proteomes" id="UP001501358"/>
    </source>
</evidence>
<keyword evidence="1" id="KW-0723">Serine/threonine-protein kinase</keyword>
<reference evidence="5" key="1">
    <citation type="journal article" date="2019" name="Int. J. Syst. Evol. Microbiol.">
        <title>The Global Catalogue of Microorganisms (GCM) 10K type strain sequencing project: providing services to taxonomists for standard genome sequencing and annotation.</title>
        <authorList>
            <consortium name="The Broad Institute Genomics Platform"/>
            <consortium name="The Broad Institute Genome Sequencing Center for Infectious Disease"/>
            <person name="Wu L."/>
            <person name="Ma J."/>
        </authorList>
    </citation>
    <scope>NUCLEOTIDE SEQUENCE [LARGE SCALE GENOMIC DNA]</scope>
    <source>
        <strain evidence="5">JCM 6307</strain>
    </source>
</reference>
<dbReference type="CDD" id="cd16936">
    <property type="entry name" value="HATPase_RsbW-like"/>
    <property type="match status" value="1"/>
</dbReference>
<keyword evidence="1" id="KW-0808">Transferase</keyword>
<keyword evidence="1" id="KW-0418">Kinase</keyword>
<dbReference type="InterPro" id="IPR050267">
    <property type="entry name" value="Anti-sigma-factor_SerPK"/>
</dbReference>
<gene>
    <name evidence="4" type="ORF">GCM10010406_49780</name>
</gene>
<organism evidence="4 5">
    <name type="scientific">Streptomyces thermolineatus</name>
    <dbReference type="NCBI Taxonomy" id="44033"/>
    <lineage>
        <taxon>Bacteria</taxon>
        <taxon>Bacillati</taxon>
        <taxon>Actinomycetota</taxon>
        <taxon>Actinomycetes</taxon>
        <taxon>Kitasatosporales</taxon>
        <taxon>Streptomycetaceae</taxon>
        <taxon>Streptomyces</taxon>
    </lineage>
</organism>
<dbReference type="InterPro" id="IPR003594">
    <property type="entry name" value="HATPase_dom"/>
</dbReference>